<dbReference type="EMBL" id="UINC01125524">
    <property type="protein sequence ID" value="SVD03419.1"/>
    <property type="molecule type" value="Genomic_DNA"/>
</dbReference>
<dbReference type="Pfam" id="PF13174">
    <property type="entry name" value="TPR_6"/>
    <property type="match status" value="1"/>
</dbReference>
<dbReference type="Pfam" id="PF13525">
    <property type="entry name" value="YfiO"/>
    <property type="match status" value="1"/>
</dbReference>
<organism evidence="4">
    <name type="scientific">marine metagenome</name>
    <dbReference type="NCBI Taxonomy" id="408172"/>
    <lineage>
        <taxon>unclassified sequences</taxon>
        <taxon>metagenomes</taxon>
        <taxon>ecological metagenomes</taxon>
    </lineage>
</organism>
<accession>A0A382S0G1</accession>
<dbReference type="AlphaFoldDB" id="A0A382S0G1"/>
<name>A0A382S0G1_9ZZZZ</name>
<dbReference type="Gene3D" id="1.25.40.10">
    <property type="entry name" value="Tetratricopeptide repeat domain"/>
    <property type="match status" value="1"/>
</dbReference>
<dbReference type="SUPFAM" id="SSF48452">
    <property type="entry name" value="TPR-like"/>
    <property type="match status" value="1"/>
</dbReference>
<gene>
    <name evidence="4" type="ORF">METZ01_LOCUS356273</name>
</gene>
<dbReference type="InterPro" id="IPR014162">
    <property type="entry name" value="CpoB_C"/>
</dbReference>
<sequence>TASAGHVDSLKAHIRRLEDLIREQTSLMWSMKADLNSKITAVNNRLQTLDAKITGDDRQFSVLTGKMDRVSALLATVTTPDTVQSRPTDPSELYNTAQADFQRGNYELAISQFMQYLQYFPDTQLAQNAQYWIGECYYTGERYTQALGAFKEVLTKYPGGTQTPAAVLRIGFTHLALNDKNNGLIYLDRVIKEFPNSEEAMLARLRQETLPGR</sequence>
<keyword evidence="2" id="KW-0175">Coiled coil</keyword>
<evidence type="ECO:0000256" key="1">
    <source>
        <dbReference type="ARBA" id="ARBA00022729"/>
    </source>
</evidence>
<feature type="domain" description="Outer membrane lipoprotein BamD-like" evidence="3">
    <location>
        <begin position="89"/>
        <end position="161"/>
    </location>
</feature>
<protein>
    <recommendedName>
        <fullName evidence="3">Outer membrane lipoprotein BamD-like domain-containing protein</fullName>
    </recommendedName>
</protein>
<evidence type="ECO:0000256" key="2">
    <source>
        <dbReference type="SAM" id="Coils"/>
    </source>
</evidence>
<feature type="non-terminal residue" evidence="4">
    <location>
        <position position="1"/>
    </location>
</feature>
<evidence type="ECO:0000259" key="3">
    <source>
        <dbReference type="Pfam" id="PF13525"/>
    </source>
</evidence>
<feature type="coiled-coil region" evidence="2">
    <location>
        <begin position="7"/>
        <end position="52"/>
    </location>
</feature>
<dbReference type="InterPro" id="IPR011990">
    <property type="entry name" value="TPR-like_helical_dom_sf"/>
</dbReference>
<dbReference type="NCBIfam" id="TIGR02795">
    <property type="entry name" value="tol_pal_ybgF"/>
    <property type="match status" value="1"/>
</dbReference>
<reference evidence="4" key="1">
    <citation type="submission" date="2018-05" db="EMBL/GenBank/DDBJ databases">
        <authorList>
            <person name="Lanie J.A."/>
            <person name="Ng W.-L."/>
            <person name="Kazmierczak K.M."/>
            <person name="Andrzejewski T.M."/>
            <person name="Davidsen T.M."/>
            <person name="Wayne K.J."/>
            <person name="Tettelin H."/>
            <person name="Glass J.I."/>
            <person name="Rusch D."/>
            <person name="Podicherti R."/>
            <person name="Tsui H.-C.T."/>
            <person name="Winkler M.E."/>
        </authorList>
    </citation>
    <scope>NUCLEOTIDE SEQUENCE</scope>
</reference>
<dbReference type="InterPro" id="IPR039565">
    <property type="entry name" value="BamD-like"/>
</dbReference>
<keyword evidence="1" id="KW-0732">Signal</keyword>
<evidence type="ECO:0000313" key="4">
    <source>
        <dbReference type="EMBL" id="SVD03419.1"/>
    </source>
</evidence>
<dbReference type="PROSITE" id="PS50005">
    <property type="entry name" value="TPR"/>
    <property type="match status" value="1"/>
</dbReference>
<dbReference type="InterPro" id="IPR019734">
    <property type="entry name" value="TPR_rpt"/>
</dbReference>
<proteinExistence type="predicted"/>